<dbReference type="Pfam" id="PF00211">
    <property type="entry name" value="Guanylate_cyc"/>
    <property type="match status" value="1"/>
</dbReference>
<dbReference type="InterPro" id="IPR001054">
    <property type="entry name" value="A/G_cyclase"/>
</dbReference>
<dbReference type="AlphaFoldDB" id="A0A7V1PVU3"/>
<evidence type="ECO:0000313" key="2">
    <source>
        <dbReference type="EMBL" id="HED11880.1"/>
    </source>
</evidence>
<dbReference type="GO" id="GO:0004016">
    <property type="term" value="F:adenylate cyclase activity"/>
    <property type="evidence" value="ECO:0007669"/>
    <property type="project" value="UniProtKB-ARBA"/>
</dbReference>
<dbReference type="EMBL" id="DRLD01000408">
    <property type="protein sequence ID" value="HED11880.1"/>
    <property type="molecule type" value="Genomic_DNA"/>
</dbReference>
<dbReference type="GO" id="GO:0009190">
    <property type="term" value="P:cyclic nucleotide biosynthetic process"/>
    <property type="evidence" value="ECO:0007669"/>
    <property type="project" value="InterPro"/>
</dbReference>
<reference evidence="2" key="1">
    <citation type="journal article" date="2020" name="mSystems">
        <title>Genome- and Community-Level Interaction Insights into Carbon Utilization and Element Cycling Functions of Hydrothermarchaeota in Hydrothermal Sediment.</title>
        <authorList>
            <person name="Zhou Z."/>
            <person name="Liu Y."/>
            <person name="Xu W."/>
            <person name="Pan J."/>
            <person name="Luo Z.H."/>
            <person name="Li M."/>
        </authorList>
    </citation>
    <scope>NUCLEOTIDE SEQUENCE [LARGE SCALE GENOMIC DNA]</scope>
    <source>
        <strain evidence="2">HyVt-456</strain>
    </source>
</reference>
<dbReference type="PROSITE" id="PS50125">
    <property type="entry name" value="GUANYLATE_CYCLASE_2"/>
    <property type="match status" value="1"/>
</dbReference>
<feature type="domain" description="Guanylate cyclase" evidence="1">
    <location>
        <begin position="1"/>
        <end position="102"/>
    </location>
</feature>
<organism evidence="2">
    <name type="scientific">Caldithrix abyssi</name>
    <dbReference type="NCBI Taxonomy" id="187145"/>
    <lineage>
        <taxon>Bacteria</taxon>
        <taxon>Pseudomonadati</taxon>
        <taxon>Calditrichota</taxon>
        <taxon>Calditrichia</taxon>
        <taxon>Calditrichales</taxon>
        <taxon>Calditrichaceae</taxon>
        <taxon>Caldithrix</taxon>
    </lineage>
</organism>
<proteinExistence type="predicted"/>
<dbReference type="Proteomes" id="UP000886005">
    <property type="component" value="Unassembled WGS sequence"/>
</dbReference>
<evidence type="ECO:0000259" key="1">
    <source>
        <dbReference type="PROSITE" id="PS50125"/>
    </source>
</evidence>
<name>A0A7V1PVU3_CALAY</name>
<dbReference type="Gene3D" id="3.30.70.1230">
    <property type="entry name" value="Nucleotide cyclase"/>
    <property type="match status" value="1"/>
</dbReference>
<gene>
    <name evidence="2" type="ORF">ENJ10_14415</name>
</gene>
<protein>
    <submittedName>
        <fullName evidence="2">Adenylate/guanylate cyclase domain-containing protein</fullName>
    </submittedName>
</protein>
<dbReference type="InterPro" id="IPR029787">
    <property type="entry name" value="Nucleotide_cyclase"/>
</dbReference>
<dbReference type="CDD" id="cd07302">
    <property type="entry name" value="CHD"/>
    <property type="match status" value="1"/>
</dbReference>
<accession>A0A7V1PVU3</accession>
<comment type="caution">
    <text evidence="2">The sequence shown here is derived from an EMBL/GenBank/DDBJ whole genome shotgun (WGS) entry which is preliminary data.</text>
</comment>
<dbReference type="GO" id="GO:0035556">
    <property type="term" value="P:intracellular signal transduction"/>
    <property type="evidence" value="ECO:0007669"/>
    <property type="project" value="InterPro"/>
</dbReference>
<sequence>MQAYAFVKEHFDILFSHIVHNAGGVIKTIGDAVMAVFREPVNAVRAAFELKISVNRLFDQKGQKKENYGLRVSISNGTALIVNMNDVLDLFGTTVNVSARIIKFSEKDSVAATPGITENKEVREFLMREGIVIKSLNEKLKGFTGLNRIEVLSPKSKWFFRIKTE</sequence>
<dbReference type="SUPFAM" id="SSF55073">
    <property type="entry name" value="Nucleotide cyclase"/>
    <property type="match status" value="1"/>
</dbReference>